<comment type="caution">
    <text evidence="3">The sequence shown here is derived from an EMBL/GenBank/DDBJ whole genome shotgun (WGS) entry which is preliminary data.</text>
</comment>
<dbReference type="Proteomes" id="UP001152649">
    <property type="component" value="Unassembled WGS sequence"/>
</dbReference>
<dbReference type="PANTHER" id="PTHR38116:SF1">
    <property type="entry name" value="BZIP DOMAIN-CONTAINING PROTEIN"/>
    <property type="match status" value="1"/>
</dbReference>
<dbReference type="EMBL" id="CAJVPG010000450">
    <property type="protein sequence ID" value="CAG8426109.1"/>
    <property type="molecule type" value="Genomic_DNA"/>
</dbReference>
<dbReference type="InterPro" id="IPR021833">
    <property type="entry name" value="DUF3425"/>
</dbReference>
<evidence type="ECO:0000256" key="1">
    <source>
        <dbReference type="SAM" id="Coils"/>
    </source>
</evidence>
<dbReference type="OrthoDB" id="4227485at2759"/>
<protein>
    <recommendedName>
        <fullName evidence="5">BZIP domain-containing protein</fullName>
    </recommendedName>
</protein>
<dbReference type="Pfam" id="PF11905">
    <property type="entry name" value="DUF3425"/>
    <property type="match status" value="1"/>
</dbReference>
<feature type="region of interest" description="Disordered" evidence="2">
    <location>
        <begin position="1"/>
        <end position="22"/>
    </location>
</feature>
<gene>
    <name evidence="3" type="ORF">PSALAMII_LOCUS10432</name>
</gene>
<keyword evidence="1" id="KW-0175">Coiled coil</keyword>
<evidence type="ECO:0000256" key="2">
    <source>
        <dbReference type="SAM" id="MobiDB-lite"/>
    </source>
</evidence>
<sequence>MAHQMNNPPVESSPPSPDQLDSVARRKLQNRLNQRARRKRKALEAENKNVSNKKWVVYTDESIVKPFTPPVQKPSQSNPYVTDISQQKDCKSICGIDTAGHDALSIEVYMRALYQLQNPTPTPGPSFRVTQYNLLIATFTNAKLMGLTFDLLTEDLASQFNLVGQSSLHLPPSLWPSKSQRKIIHHPWIDLIPILSLRESILSRIDTLDEDEACGDLYGMCSPPSSDTETGLRVWGEAWDPLAYEASGNLIKKWSWIAKECPDVMKSTNYWRRQRGEKGFVIGEE</sequence>
<organism evidence="3 4">
    <name type="scientific">Penicillium salamii</name>
    <dbReference type="NCBI Taxonomy" id="1612424"/>
    <lineage>
        <taxon>Eukaryota</taxon>
        <taxon>Fungi</taxon>
        <taxon>Dikarya</taxon>
        <taxon>Ascomycota</taxon>
        <taxon>Pezizomycotina</taxon>
        <taxon>Eurotiomycetes</taxon>
        <taxon>Eurotiomycetidae</taxon>
        <taxon>Eurotiales</taxon>
        <taxon>Aspergillaceae</taxon>
        <taxon>Penicillium</taxon>
    </lineage>
</organism>
<feature type="coiled-coil region" evidence="1">
    <location>
        <begin position="26"/>
        <end position="53"/>
    </location>
</feature>
<accession>A0A9W4JXU1</accession>
<dbReference type="AlphaFoldDB" id="A0A9W4JXU1"/>
<reference evidence="3" key="1">
    <citation type="submission" date="2021-07" db="EMBL/GenBank/DDBJ databases">
        <authorList>
            <person name="Branca A.L. A."/>
        </authorList>
    </citation>
    <scope>NUCLEOTIDE SEQUENCE</scope>
</reference>
<proteinExistence type="predicted"/>
<evidence type="ECO:0000313" key="4">
    <source>
        <dbReference type="Proteomes" id="UP001152649"/>
    </source>
</evidence>
<keyword evidence="4" id="KW-1185">Reference proteome</keyword>
<evidence type="ECO:0008006" key="5">
    <source>
        <dbReference type="Google" id="ProtNLM"/>
    </source>
</evidence>
<evidence type="ECO:0000313" key="3">
    <source>
        <dbReference type="EMBL" id="CAG8426109.1"/>
    </source>
</evidence>
<name>A0A9W4JXU1_9EURO</name>
<dbReference type="PANTHER" id="PTHR38116">
    <property type="entry name" value="CHROMOSOME 7, WHOLE GENOME SHOTGUN SEQUENCE"/>
    <property type="match status" value="1"/>
</dbReference>